<dbReference type="CDD" id="cd08916">
    <property type="entry name" value="TrHb3_P"/>
    <property type="match status" value="1"/>
</dbReference>
<sequence>MTDGTPIYDGIGEEALEALVDAFYAKVRRDPLIGPVFDHAIQDWPEHLEKLQAFWSSVMLTSGRYKGRPVPAHVKHADAISDASFERWLALWKETTEELLDAESAAALQDRAARIAESLSLGIAFNRDPAKALRAGS</sequence>
<proteinExistence type="predicted"/>
<dbReference type="Pfam" id="PF01152">
    <property type="entry name" value="Bac_globin"/>
    <property type="match status" value="1"/>
</dbReference>
<evidence type="ECO:0000256" key="3">
    <source>
        <dbReference type="ARBA" id="ARBA00022723"/>
    </source>
</evidence>
<dbReference type="Gene3D" id="1.10.490.10">
    <property type="entry name" value="Globins"/>
    <property type="match status" value="1"/>
</dbReference>
<evidence type="ECO:0000313" key="6">
    <source>
        <dbReference type="Proteomes" id="UP001259572"/>
    </source>
</evidence>
<keyword evidence="4" id="KW-0408">Iron</keyword>
<dbReference type="EMBL" id="JAVUPU010000010">
    <property type="protein sequence ID" value="MDT9600576.1"/>
    <property type="molecule type" value="Genomic_DNA"/>
</dbReference>
<evidence type="ECO:0000256" key="2">
    <source>
        <dbReference type="ARBA" id="ARBA00022617"/>
    </source>
</evidence>
<keyword evidence="1" id="KW-0813">Transport</keyword>
<organism evidence="5 6">
    <name type="scientific">Sphingosinicella rhizophila</name>
    <dbReference type="NCBI Taxonomy" id="3050082"/>
    <lineage>
        <taxon>Bacteria</taxon>
        <taxon>Pseudomonadati</taxon>
        <taxon>Pseudomonadota</taxon>
        <taxon>Alphaproteobacteria</taxon>
        <taxon>Sphingomonadales</taxon>
        <taxon>Sphingosinicellaceae</taxon>
        <taxon>Sphingosinicella</taxon>
    </lineage>
</organism>
<gene>
    <name evidence="5" type="ORF">RQX22_16570</name>
</gene>
<name>A0ABU3QAY8_9SPHN</name>
<evidence type="ECO:0000313" key="5">
    <source>
        <dbReference type="EMBL" id="MDT9600576.1"/>
    </source>
</evidence>
<reference evidence="5 6" key="1">
    <citation type="submission" date="2023-05" db="EMBL/GenBank/DDBJ databases">
        <authorList>
            <person name="Guo Y."/>
        </authorList>
    </citation>
    <scope>NUCLEOTIDE SEQUENCE [LARGE SCALE GENOMIC DNA]</scope>
    <source>
        <strain evidence="5 6">GR2756</strain>
    </source>
</reference>
<keyword evidence="6" id="KW-1185">Reference proteome</keyword>
<dbReference type="InterPro" id="IPR001486">
    <property type="entry name" value="Hemoglobin_trunc"/>
</dbReference>
<dbReference type="InterPro" id="IPR012292">
    <property type="entry name" value="Globin/Proto"/>
</dbReference>
<protein>
    <submittedName>
        <fullName evidence="5">Group III truncated hemoglobin</fullName>
    </submittedName>
</protein>
<dbReference type="InterPro" id="IPR009050">
    <property type="entry name" value="Globin-like_sf"/>
</dbReference>
<accession>A0ABU3QAY8</accession>
<keyword evidence="2" id="KW-0349">Heme</keyword>
<dbReference type="Proteomes" id="UP001259572">
    <property type="component" value="Unassembled WGS sequence"/>
</dbReference>
<dbReference type="SUPFAM" id="SSF46458">
    <property type="entry name" value="Globin-like"/>
    <property type="match status" value="1"/>
</dbReference>
<keyword evidence="3" id="KW-0479">Metal-binding</keyword>
<evidence type="ECO:0000256" key="4">
    <source>
        <dbReference type="ARBA" id="ARBA00023004"/>
    </source>
</evidence>
<dbReference type="RefSeq" id="WP_315727904.1">
    <property type="nucleotide sequence ID" value="NZ_JAVUPU010000010.1"/>
</dbReference>
<comment type="caution">
    <text evidence="5">The sequence shown here is derived from an EMBL/GenBank/DDBJ whole genome shotgun (WGS) entry which is preliminary data.</text>
</comment>
<evidence type="ECO:0000256" key="1">
    <source>
        <dbReference type="ARBA" id="ARBA00022448"/>
    </source>
</evidence>